<proteinExistence type="inferred from homology"/>
<dbReference type="EMBL" id="JBHSWE010000001">
    <property type="protein sequence ID" value="MFC6669183.1"/>
    <property type="molecule type" value="Genomic_DNA"/>
</dbReference>
<keyword evidence="7 9" id="KW-0472">Membrane</keyword>
<feature type="coiled-coil region" evidence="8">
    <location>
        <begin position="87"/>
        <end position="114"/>
    </location>
</feature>
<evidence type="ECO:0000256" key="2">
    <source>
        <dbReference type="ARBA" id="ARBA00009904"/>
    </source>
</evidence>
<name>A0ABW1ZUZ6_9GAMM</name>
<evidence type="ECO:0000256" key="7">
    <source>
        <dbReference type="ARBA" id="ARBA00023136"/>
    </source>
</evidence>
<evidence type="ECO:0000256" key="5">
    <source>
        <dbReference type="ARBA" id="ARBA00022989"/>
    </source>
</evidence>
<evidence type="ECO:0000313" key="11">
    <source>
        <dbReference type="Proteomes" id="UP001596422"/>
    </source>
</evidence>
<dbReference type="PANTHER" id="PTHR11629:SF63">
    <property type="entry name" value="V-TYPE PROTON ATPASE SUBUNIT A"/>
    <property type="match status" value="1"/>
</dbReference>
<feature type="transmembrane region" description="Helical" evidence="9">
    <location>
        <begin position="363"/>
        <end position="385"/>
    </location>
</feature>
<evidence type="ECO:0000256" key="1">
    <source>
        <dbReference type="ARBA" id="ARBA00004141"/>
    </source>
</evidence>
<gene>
    <name evidence="10" type="ORF">ACFQDL_02965</name>
</gene>
<dbReference type="RefSeq" id="WP_379907761.1">
    <property type="nucleotide sequence ID" value="NZ_JBHSWE010000001.1"/>
</dbReference>
<feature type="transmembrane region" description="Helical" evidence="9">
    <location>
        <begin position="412"/>
        <end position="435"/>
    </location>
</feature>
<comment type="similarity">
    <text evidence="2">Belongs to the V-ATPase 116 kDa subunit family.</text>
</comment>
<keyword evidence="4 9" id="KW-0812">Transmembrane</keyword>
<comment type="caution">
    <text evidence="10">The sequence shown here is derived from an EMBL/GenBank/DDBJ whole genome shotgun (WGS) entry which is preliminary data.</text>
</comment>
<keyword evidence="8" id="KW-0175">Coiled coil</keyword>
<organism evidence="10 11">
    <name type="scientific">Marinobacterium aestuariivivens</name>
    <dbReference type="NCBI Taxonomy" id="1698799"/>
    <lineage>
        <taxon>Bacteria</taxon>
        <taxon>Pseudomonadati</taxon>
        <taxon>Pseudomonadota</taxon>
        <taxon>Gammaproteobacteria</taxon>
        <taxon>Oceanospirillales</taxon>
        <taxon>Oceanospirillaceae</taxon>
        <taxon>Marinobacterium</taxon>
    </lineage>
</organism>
<dbReference type="Proteomes" id="UP001596422">
    <property type="component" value="Unassembled WGS sequence"/>
</dbReference>
<keyword evidence="3" id="KW-0813">Transport</keyword>
<comment type="subcellular location">
    <subcellularLocation>
        <location evidence="1">Membrane</location>
        <topology evidence="1">Multi-pass membrane protein</topology>
    </subcellularLocation>
</comment>
<protein>
    <submittedName>
        <fullName evidence="10">V-type ATP synthase subunit I</fullName>
    </submittedName>
</protein>
<evidence type="ECO:0000256" key="6">
    <source>
        <dbReference type="ARBA" id="ARBA00023065"/>
    </source>
</evidence>
<evidence type="ECO:0000256" key="4">
    <source>
        <dbReference type="ARBA" id="ARBA00022692"/>
    </source>
</evidence>
<evidence type="ECO:0000313" key="10">
    <source>
        <dbReference type="EMBL" id="MFC6669183.1"/>
    </source>
</evidence>
<keyword evidence="6" id="KW-0406">Ion transport</keyword>
<evidence type="ECO:0000256" key="3">
    <source>
        <dbReference type="ARBA" id="ARBA00022448"/>
    </source>
</evidence>
<reference evidence="11" key="1">
    <citation type="journal article" date="2019" name="Int. J. Syst. Evol. Microbiol.">
        <title>The Global Catalogue of Microorganisms (GCM) 10K type strain sequencing project: providing services to taxonomists for standard genome sequencing and annotation.</title>
        <authorList>
            <consortium name="The Broad Institute Genomics Platform"/>
            <consortium name="The Broad Institute Genome Sequencing Center for Infectious Disease"/>
            <person name="Wu L."/>
            <person name="Ma J."/>
        </authorList>
    </citation>
    <scope>NUCLEOTIDE SEQUENCE [LARGE SCALE GENOMIC DNA]</scope>
    <source>
        <strain evidence="11">NBRC 111756</strain>
    </source>
</reference>
<keyword evidence="5 9" id="KW-1133">Transmembrane helix</keyword>
<accession>A0ABW1ZUZ6</accession>
<evidence type="ECO:0000256" key="9">
    <source>
        <dbReference type="SAM" id="Phobius"/>
    </source>
</evidence>
<dbReference type="InterPro" id="IPR002490">
    <property type="entry name" value="V-ATPase_116kDa_su"/>
</dbReference>
<keyword evidence="11" id="KW-1185">Reference proteome</keyword>
<evidence type="ECO:0000256" key="8">
    <source>
        <dbReference type="SAM" id="Coils"/>
    </source>
</evidence>
<sequence>MSVVELKKVTLCGPASEKSALLEGLQALGCLHLHSLRPPPREPESAPPEHAKAVRQALVWLMAAPVKRRQVSAGLFDDDDETNGFDVQSLVSRVQALRQRERDLNDRRDFLLQRIRQLEPWGDFRLPDEADLAGYRLWFYRLPLHQLRQLPRRDLAWQLVHRDHREAYLVLISRDEPPADALPVPRVHTGPLSLGALRRRLHRIEIDCETLAAERQALTRWILLLSRNLARSEDSAALAHAAGLTLDAGAVFAVQGWIPASQLARLQRFAEGHHLAWLIETARPDDKPPTLLQNPDMLAGGEELVRFYQTPAYGSWDPSVILFGSFVLFFAMILSDAGYGLVLGALLLLGWNRLGRSTLRRRLRVLSAMLVGATLIWGLLAGSYFGAAPAPGSWLAGLKQLDLHDFDSMMRLSILIGAAHIALANGALAGIAAGAPRPWPGWAGSPRCWAVWRWASAISPQPPPGGTRPAPGCWAPAC</sequence>
<feature type="transmembrane region" description="Helical" evidence="9">
    <location>
        <begin position="320"/>
        <end position="351"/>
    </location>
</feature>
<dbReference type="PANTHER" id="PTHR11629">
    <property type="entry name" value="VACUOLAR PROTON ATPASES"/>
    <property type="match status" value="1"/>
</dbReference>